<name>D8RDL5_SELML</name>
<evidence type="ECO:0000313" key="2">
    <source>
        <dbReference type="Proteomes" id="UP000001514"/>
    </source>
</evidence>
<protein>
    <submittedName>
        <fullName evidence="1">Uncharacterized protein</fullName>
    </submittedName>
</protein>
<organism evidence="2">
    <name type="scientific">Selaginella moellendorffii</name>
    <name type="common">Spikemoss</name>
    <dbReference type="NCBI Taxonomy" id="88036"/>
    <lineage>
        <taxon>Eukaryota</taxon>
        <taxon>Viridiplantae</taxon>
        <taxon>Streptophyta</taxon>
        <taxon>Embryophyta</taxon>
        <taxon>Tracheophyta</taxon>
        <taxon>Lycopodiopsida</taxon>
        <taxon>Selaginellales</taxon>
        <taxon>Selaginellaceae</taxon>
        <taxon>Selaginella</taxon>
    </lineage>
</organism>
<dbReference type="GO" id="GO:0005768">
    <property type="term" value="C:endosome"/>
    <property type="evidence" value="ECO:0000318"/>
    <property type="project" value="GO_Central"/>
</dbReference>
<evidence type="ECO:0000313" key="1">
    <source>
        <dbReference type="EMBL" id="EFJ29763.1"/>
    </source>
</evidence>
<dbReference type="KEGG" id="smo:SELMODRAFT_91208"/>
<dbReference type="PANTHER" id="PTHR15157">
    <property type="entry name" value="UV RADIATION RESISTANCE-ASSOCIATED GENE PROTEIN"/>
    <property type="match status" value="1"/>
</dbReference>
<dbReference type="AlphaFoldDB" id="D8RDL5"/>
<dbReference type="InParanoid" id="D8RDL5"/>
<gene>
    <name evidence="1" type="ORF">SELMODRAFT_91208</name>
</gene>
<dbReference type="GO" id="GO:0000149">
    <property type="term" value="F:SNARE binding"/>
    <property type="evidence" value="ECO:0000318"/>
    <property type="project" value="GO_Central"/>
</dbReference>
<dbReference type="SUPFAM" id="SSF56784">
    <property type="entry name" value="HAD-like"/>
    <property type="match status" value="1"/>
</dbReference>
<dbReference type="OrthoDB" id="417952at2759"/>
<dbReference type="EMBL" id="GL377576">
    <property type="protein sequence ID" value="EFJ29763.1"/>
    <property type="molecule type" value="Genomic_DNA"/>
</dbReference>
<dbReference type="Gramene" id="EFJ29763">
    <property type="protein sequence ID" value="EFJ29763"/>
    <property type="gene ID" value="SELMODRAFT_91208"/>
</dbReference>
<keyword evidence="2" id="KW-1185">Reference proteome</keyword>
<reference evidence="1 2" key="1">
    <citation type="journal article" date="2011" name="Science">
        <title>The Selaginella genome identifies genetic changes associated with the evolution of vascular plants.</title>
        <authorList>
            <person name="Banks J.A."/>
            <person name="Nishiyama T."/>
            <person name="Hasebe M."/>
            <person name="Bowman J.L."/>
            <person name="Gribskov M."/>
            <person name="dePamphilis C."/>
            <person name="Albert V.A."/>
            <person name="Aono N."/>
            <person name="Aoyama T."/>
            <person name="Ambrose B.A."/>
            <person name="Ashton N.W."/>
            <person name="Axtell M.J."/>
            <person name="Barker E."/>
            <person name="Barker M.S."/>
            <person name="Bennetzen J.L."/>
            <person name="Bonawitz N.D."/>
            <person name="Chapple C."/>
            <person name="Cheng C."/>
            <person name="Correa L.G."/>
            <person name="Dacre M."/>
            <person name="DeBarry J."/>
            <person name="Dreyer I."/>
            <person name="Elias M."/>
            <person name="Engstrom E.M."/>
            <person name="Estelle M."/>
            <person name="Feng L."/>
            <person name="Finet C."/>
            <person name="Floyd S.K."/>
            <person name="Frommer W.B."/>
            <person name="Fujita T."/>
            <person name="Gramzow L."/>
            <person name="Gutensohn M."/>
            <person name="Harholt J."/>
            <person name="Hattori M."/>
            <person name="Heyl A."/>
            <person name="Hirai T."/>
            <person name="Hiwatashi Y."/>
            <person name="Ishikawa M."/>
            <person name="Iwata M."/>
            <person name="Karol K.G."/>
            <person name="Koehler B."/>
            <person name="Kolukisaoglu U."/>
            <person name="Kubo M."/>
            <person name="Kurata T."/>
            <person name="Lalonde S."/>
            <person name="Li K."/>
            <person name="Li Y."/>
            <person name="Litt A."/>
            <person name="Lyons E."/>
            <person name="Manning G."/>
            <person name="Maruyama T."/>
            <person name="Michael T.P."/>
            <person name="Mikami K."/>
            <person name="Miyazaki S."/>
            <person name="Morinaga S."/>
            <person name="Murata T."/>
            <person name="Mueller-Roeber B."/>
            <person name="Nelson D.R."/>
            <person name="Obara M."/>
            <person name="Oguri Y."/>
            <person name="Olmstead R.G."/>
            <person name="Onodera N."/>
            <person name="Petersen B.L."/>
            <person name="Pils B."/>
            <person name="Prigge M."/>
            <person name="Rensing S.A."/>
            <person name="Riano-Pachon D.M."/>
            <person name="Roberts A.W."/>
            <person name="Sato Y."/>
            <person name="Scheller H.V."/>
            <person name="Schulz B."/>
            <person name="Schulz C."/>
            <person name="Shakirov E.V."/>
            <person name="Shibagaki N."/>
            <person name="Shinohara N."/>
            <person name="Shippen D.E."/>
            <person name="Soerensen I."/>
            <person name="Sotooka R."/>
            <person name="Sugimoto N."/>
            <person name="Sugita M."/>
            <person name="Sumikawa N."/>
            <person name="Tanurdzic M."/>
            <person name="Theissen G."/>
            <person name="Ulvskov P."/>
            <person name="Wakazuki S."/>
            <person name="Weng J.K."/>
            <person name="Willats W.W."/>
            <person name="Wipf D."/>
            <person name="Wolf P.G."/>
            <person name="Yang L."/>
            <person name="Zimmer A.D."/>
            <person name="Zhu Q."/>
            <person name="Mitros T."/>
            <person name="Hellsten U."/>
            <person name="Loque D."/>
            <person name="Otillar R."/>
            <person name="Salamov A."/>
            <person name="Schmutz J."/>
            <person name="Shapiro H."/>
            <person name="Lindquist E."/>
            <person name="Lucas S."/>
            <person name="Rokhsar D."/>
            <person name="Grigoriev I.V."/>
        </authorList>
    </citation>
    <scope>NUCLEOTIDE SEQUENCE [LARGE SCALE GENOMIC DNA]</scope>
</reference>
<dbReference type="Proteomes" id="UP000001514">
    <property type="component" value="Unassembled WGS sequence"/>
</dbReference>
<dbReference type="OMA" id="RNEWKLQ"/>
<dbReference type="eggNOG" id="ENOG502QWNX">
    <property type="taxonomic scope" value="Eukaryota"/>
</dbReference>
<proteinExistence type="predicted"/>
<accession>D8RDL5</accession>
<dbReference type="PANTHER" id="PTHR15157:SF25">
    <property type="entry name" value="OS07G0418000 PROTEIN"/>
    <property type="match status" value="1"/>
</dbReference>
<dbReference type="HOGENOM" id="CLU_072689_0_0_1"/>
<dbReference type="InterPro" id="IPR036412">
    <property type="entry name" value="HAD-like_sf"/>
</dbReference>
<sequence>MAEHLYALDFDGVLCDSCGEASIAGLEAAKQRWPEHFKRVDAQREAEILERMHTVRPVVETGDDFLLLARVLAKVENGTSIASHLDEENILESWTESIKRSFMEEIGEARHKQELEDLLGSVRDAWISRDVHGWLKTNRFYPGISDAIKFSSSKLFIVTTKEARFVTMSLKELAGVDFPEENIYGLGSGPKVEVLKKLQNRAEHRGMTLHFVEDRLSTLLNVIDDRVLNNWNLHLASWGYNTPTEREEASKKPRIEVLELADFCSKLN</sequence>
<dbReference type="GO" id="GO:0035493">
    <property type="term" value="P:SNARE complex assembly"/>
    <property type="evidence" value="ECO:0000318"/>
    <property type="project" value="GO_Central"/>
</dbReference>
<dbReference type="GO" id="GO:0000323">
    <property type="term" value="C:lytic vacuole"/>
    <property type="evidence" value="ECO:0000318"/>
    <property type="project" value="GO_Central"/>
</dbReference>